<feature type="transmembrane region" description="Helical" evidence="2">
    <location>
        <begin position="43"/>
        <end position="60"/>
    </location>
</feature>
<gene>
    <name evidence="3" type="ORF">C8A05DRAFT_29424</name>
</gene>
<feature type="compositionally biased region" description="Basic and acidic residues" evidence="1">
    <location>
        <begin position="173"/>
        <end position="183"/>
    </location>
</feature>
<evidence type="ECO:0000313" key="4">
    <source>
        <dbReference type="Proteomes" id="UP001303889"/>
    </source>
</evidence>
<organism evidence="3 4">
    <name type="scientific">Staphylotrichum tortipilum</name>
    <dbReference type="NCBI Taxonomy" id="2831512"/>
    <lineage>
        <taxon>Eukaryota</taxon>
        <taxon>Fungi</taxon>
        <taxon>Dikarya</taxon>
        <taxon>Ascomycota</taxon>
        <taxon>Pezizomycotina</taxon>
        <taxon>Sordariomycetes</taxon>
        <taxon>Sordariomycetidae</taxon>
        <taxon>Sordariales</taxon>
        <taxon>Chaetomiaceae</taxon>
        <taxon>Staphylotrichum</taxon>
    </lineage>
</organism>
<dbReference type="AlphaFoldDB" id="A0AAN6MU70"/>
<evidence type="ECO:0000256" key="2">
    <source>
        <dbReference type="SAM" id="Phobius"/>
    </source>
</evidence>
<sequence>MDAKLTTPPRTLLDRIKIAAGGGLVGSAFLFPEANLGPQWLRVLTLVIFAVCALAFGALNHAAFAEFPIPAMVILVVLCTAIVAGGTTRNELIPFLPFFLATLCVVTVIGPDAWQGLRRPQGASPSEDEHSAASNRCCCSRSDRTFSPEPDSEPLMESEWQDHLALDRYDSRPLSRLSGRSDTEISDISLSGPAPRFRYSRTQGFFDHDFPSPGQDARGEPQARGHAISDGTASPQEEPSMDARSDEGTVESSFPLLNPRGRGL</sequence>
<feature type="transmembrane region" description="Helical" evidence="2">
    <location>
        <begin position="92"/>
        <end position="110"/>
    </location>
</feature>
<keyword evidence="4" id="KW-1185">Reference proteome</keyword>
<accession>A0AAN6MU70</accession>
<dbReference type="EMBL" id="MU855321">
    <property type="protein sequence ID" value="KAK3906674.1"/>
    <property type="molecule type" value="Genomic_DNA"/>
</dbReference>
<feature type="transmembrane region" description="Helical" evidence="2">
    <location>
        <begin position="67"/>
        <end position="86"/>
    </location>
</feature>
<proteinExistence type="predicted"/>
<name>A0AAN6MU70_9PEZI</name>
<evidence type="ECO:0000313" key="3">
    <source>
        <dbReference type="EMBL" id="KAK3906674.1"/>
    </source>
</evidence>
<comment type="caution">
    <text evidence="3">The sequence shown here is derived from an EMBL/GenBank/DDBJ whole genome shotgun (WGS) entry which is preliminary data.</text>
</comment>
<reference evidence="3" key="1">
    <citation type="journal article" date="2023" name="Mol. Phylogenet. Evol.">
        <title>Genome-scale phylogeny and comparative genomics of the fungal order Sordariales.</title>
        <authorList>
            <person name="Hensen N."/>
            <person name="Bonometti L."/>
            <person name="Westerberg I."/>
            <person name="Brannstrom I.O."/>
            <person name="Guillou S."/>
            <person name="Cros-Aarteil S."/>
            <person name="Calhoun S."/>
            <person name="Haridas S."/>
            <person name="Kuo A."/>
            <person name="Mondo S."/>
            <person name="Pangilinan J."/>
            <person name="Riley R."/>
            <person name="LaButti K."/>
            <person name="Andreopoulos B."/>
            <person name="Lipzen A."/>
            <person name="Chen C."/>
            <person name="Yan M."/>
            <person name="Daum C."/>
            <person name="Ng V."/>
            <person name="Clum A."/>
            <person name="Steindorff A."/>
            <person name="Ohm R.A."/>
            <person name="Martin F."/>
            <person name="Silar P."/>
            <person name="Natvig D.O."/>
            <person name="Lalanne C."/>
            <person name="Gautier V."/>
            <person name="Ament-Velasquez S.L."/>
            <person name="Kruys A."/>
            <person name="Hutchinson M.I."/>
            <person name="Powell A.J."/>
            <person name="Barry K."/>
            <person name="Miller A.N."/>
            <person name="Grigoriev I.V."/>
            <person name="Debuchy R."/>
            <person name="Gladieux P."/>
            <person name="Hiltunen Thoren M."/>
            <person name="Johannesson H."/>
        </authorList>
    </citation>
    <scope>NUCLEOTIDE SEQUENCE</scope>
    <source>
        <strain evidence="3">CBS 103.79</strain>
    </source>
</reference>
<dbReference type="Proteomes" id="UP001303889">
    <property type="component" value="Unassembled WGS sequence"/>
</dbReference>
<keyword evidence="2" id="KW-0472">Membrane</keyword>
<keyword evidence="2" id="KW-0812">Transmembrane</keyword>
<feature type="region of interest" description="Disordered" evidence="1">
    <location>
        <begin position="173"/>
        <end position="264"/>
    </location>
</feature>
<protein>
    <submittedName>
        <fullName evidence="3">Uncharacterized protein</fullName>
    </submittedName>
</protein>
<keyword evidence="2" id="KW-1133">Transmembrane helix</keyword>
<reference evidence="3" key="2">
    <citation type="submission" date="2023-05" db="EMBL/GenBank/DDBJ databases">
        <authorList>
            <consortium name="Lawrence Berkeley National Laboratory"/>
            <person name="Steindorff A."/>
            <person name="Hensen N."/>
            <person name="Bonometti L."/>
            <person name="Westerberg I."/>
            <person name="Brannstrom I.O."/>
            <person name="Guillou S."/>
            <person name="Cros-Aarteil S."/>
            <person name="Calhoun S."/>
            <person name="Haridas S."/>
            <person name="Kuo A."/>
            <person name="Mondo S."/>
            <person name="Pangilinan J."/>
            <person name="Riley R."/>
            <person name="Labutti K."/>
            <person name="Andreopoulos B."/>
            <person name="Lipzen A."/>
            <person name="Chen C."/>
            <person name="Yanf M."/>
            <person name="Daum C."/>
            <person name="Ng V."/>
            <person name="Clum A."/>
            <person name="Ohm R."/>
            <person name="Martin F."/>
            <person name="Silar P."/>
            <person name="Natvig D."/>
            <person name="Lalanne C."/>
            <person name="Gautier V."/>
            <person name="Ament-Velasquez S.L."/>
            <person name="Kruys A."/>
            <person name="Hutchinson M.I."/>
            <person name="Powell A.J."/>
            <person name="Barry K."/>
            <person name="Miller A.N."/>
            <person name="Grigoriev I.V."/>
            <person name="Debuchy R."/>
            <person name="Gladieux P."/>
            <person name="Thoren M.H."/>
            <person name="Johannesson H."/>
        </authorList>
    </citation>
    <scope>NUCLEOTIDE SEQUENCE</scope>
    <source>
        <strain evidence="3">CBS 103.79</strain>
    </source>
</reference>
<evidence type="ECO:0000256" key="1">
    <source>
        <dbReference type="SAM" id="MobiDB-lite"/>
    </source>
</evidence>